<proteinExistence type="inferred from homology"/>
<comment type="similarity">
    <text evidence="2">Belongs to the peptidase S1 family.</text>
</comment>
<dbReference type="GO" id="GO:0006508">
    <property type="term" value="P:proteolysis"/>
    <property type="evidence" value="ECO:0007669"/>
    <property type="project" value="UniProtKB-KW"/>
</dbReference>
<evidence type="ECO:0000256" key="10">
    <source>
        <dbReference type="RuleBase" id="RU363034"/>
    </source>
</evidence>
<protein>
    <submittedName>
        <fullName evidence="12">Putative trypsin-like serine protease</fullName>
    </submittedName>
</protein>
<dbReference type="FunFam" id="2.40.10.10:FF:000146">
    <property type="entry name" value="Serine protease 53"/>
    <property type="match status" value="1"/>
</dbReference>
<evidence type="ECO:0000256" key="8">
    <source>
        <dbReference type="ARBA" id="ARBA00023145"/>
    </source>
</evidence>
<dbReference type="GO" id="GO:0004252">
    <property type="term" value="F:serine-type endopeptidase activity"/>
    <property type="evidence" value="ECO:0007669"/>
    <property type="project" value="InterPro"/>
</dbReference>
<sequence length="288" mass="31698">MCSKLALVIRTTMKVYNIILTVFAIIFQYETVNGSVGSSESRIIGGQIADEGQFLFPVSLQYLGSHMCGGSLIENNTVLTAAHCIINDDPRYYTVAAGIYSLNYIPESNKFKVMKIVKHKKYGINNSYLNDIAVLKLQVRANTTIGKEIKLNENYIKDYSNCTVIGWGDTIEGAKNGSIFLRYVYVPIIPKIECSLYYEELLSTDMLCAGGRGKDSCQGDSGGPLVCNDKLAGIVSFGRGCGKVPGVYTDVSHYISWIKAAQNSSCIKQSSHFFIIALVFSILILKLQ</sequence>
<evidence type="ECO:0000256" key="1">
    <source>
        <dbReference type="ARBA" id="ARBA00004613"/>
    </source>
</evidence>
<dbReference type="PANTHER" id="PTHR24276:SF91">
    <property type="entry name" value="AT26814P-RELATED"/>
    <property type="match status" value="1"/>
</dbReference>
<evidence type="ECO:0000256" key="7">
    <source>
        <dbReference type="ARBA" id="ARBA00022825"/>
    </source>
</evidence>
<organism evidence="12">
    <name type="scientific">Xenopsylla cheopis</name>
    <name type="common">Oriental rat flea</name>
    <name type="synonym">Pulex cheopis</name>
    <dbReference type="NCBI Taxonomy" id="163159"/>
    <lineage>
        <taxon>Eukaryota</taxon>
        <taxon>Metazoa</taxon>
        <taxon>Ecdysozoa</taxon>
        <taxon>Arthropoda</taxon>
        <taxon>Hexapoda</taxon>
        <taxon>Insecta</taxon>
        <taxon>Pterygota</taxon>
        <taxon>Neoptera</taxon>
        <taxon>Endopterygota</taxon>
        <taxon>Siphonaptera</taxon>
        <taxon>Pulicidae</taxon>
        <taxon>Xenopsyllinae</taxon>
        <taxon>Xenopsylla</taxon>
    </lineage>
</organism>
<keyword evidence="7 10" id="KW-0720">Serine protease</keyword>
<name>A0A6M2E398_XENCH</name>
<comment type="subcellular location">
    <subcellularLocation>
        <location evidence="1">Secreted</location>
    </subcellularLocation>
</comment>
<dbReference type="PROSITE" id="PS50240">
    <property type="entry name" value="TRYPSIN_DOM"/>
    <property type="match status" value="1"/>
</dbReference>
<dbReference type="InterPro" id="IPR050430">
    <property type="entry name" value="Peptidase_S1"/>
</dbReference>
<dbReference type="PANTHER" id="PTHR24276">
    <property type="entry name" value="POLYSERASE-RELATED"/>
    <property type="match status" value="1"/>
</dbReference>
<dbReference type="InterPro" id="IPR018114">
    <property type="entry name" value="TRYPSIN_HIS"/>
</dbReference>
<dbReference type="InterPro" id="IPR001254">
    <property type="entry name" value="Trypsin_dom"/>
</dbReference>
<dbReference type="EMBL" id="GIIL01007701">
    <property type="protein sequence ID" value="NOV51427.1"/>
    <property type="molecule type" value="Transcribed_RNA"/>
</dbReference>
<dbReference type="PROSITE" id="PS00135">
    <property type="entry name" value="TRYPSIN_SER"/>
    <property type="match status" value="1"/>
</dbReference>
<keyword evidence="4 10" id="KW-0645">Protease</keyword>
<dbReference type="SMART" id="SM00020">
    <property type="entry name" value="Tryp_SPc"/>
    <property type="match status" value="1"/>
</dbReference>
<dbReference type="PRINTS" id="PR00722">
    <property type="entry name" value="CHYMOTRYPSIN"/>
</dbReference>
<keyword evidence="8" id="KW-0865">Zymogen</keyword>
<accession>A0A6M2E398</accession>
<evidence type="ECO:0000256" key="5">
    <source>
        <dbReference type="ARBA" id="ARBA00022729"/>
    </source>
</evidence>
<dbReference type="AlphaFoldDB" id="A0A6M2E398"/>
<dbReference type="PROSITE" id="PS00134">
    <property type="entry name" value="TRYPSIN_HIS"/>
    <property type="match status" value="1"/>
</dbReference>
<evidence type="ECO:0000259" key="11">
    <source>
        <dbReference type="PROSITE" id="PS50240"/>
    </source>
</evidence>
<reference evidence="12" key="1">
    <citation type="submission" date="2020-03" db="EMBL/GenBank/DDBJ databases">
        <title>Transcriptomic Profiling of the Digestive Tract of the Rat Flea, Xenopsylla cheopis, Following Blood Feeding and Infection with Yersinia pestis.</title>
        <authorList>
            <person name="Bland D.M."/>
            <person name="Martens C.A."/>
            <person name="Virtaneva K."/>
            <person name="Kanakabandi K."/>
            <person name="Long D."/>
            <person name="Rosenke R."/>
            <person name="Saturday G.A."/>
            <person name="Hoyt F.H."/>
            <person name="Bruno D.P."/>
            <person name="Ribeiro J.M.C."/>
            <person name="Hinnebusch J."/>
        </authorList>
    </citation>
    <scope>NUCLEOTIDE SEQUENCE</scope>
</reference>
<dbReference type="Gene3D" id="2.40.10.10">
    <property type="entry name" value="Trypsin-like serine proteases"/>
    <property type="match status" value="1"/>
</dbReference>
<dbReference type="SUPFAM" id="SSF50494">
    <property type="entry name" value="Trypsin-like serine proteases"/>
    <property type="match status" value="1"/>
</dbReference>
<dbReference type="Pfam" id="PF00089">
    <property type="entry name" value="Trypsin"/>
    <property type="match status" value="1"/>
</dbReference>
<dbReference type="GO" id="GO:0005576">
    <property type="term" value="C:extracellular region"/>
    <property type="evidence" value="ECO:0007669"/>
    <property type="project" value="UniProtKB-SubCell"/>
</dbReference>
<evidence type="ECO:0000256" key="6">
    <source>
        <dbReference type="ARBA" id="ARBA00022801"/>
    </source>
</evidence>
<evidence type="ECO:0000313" key="12">
    <source>
        <dbReference type="EMBL" id="NOV51427.1"/>
    </source>
</evidence>
<evidence type="ECO:0000256" key="2">
    <source>
        <dbReference type="ARBA" id="ARBA00007664"/>
    </source>
</evidence>
<dbReference type="CDD" id="cd00190">
    <property type="entry name" value="Tryp_SPc"/>
    <property type="match status" value="1"/>
</dbReference>
<dbReference type="InterPro" id="IPR001314">
    <property type="entry name" value="Peptidase_S1A"/>
</dbReference>
<dbReference type="InterPro" id="IPR009003">
    <property type="entry name" value="Peptidase_S1_PA"/>
</dbReference>
<keyword evidence="3" id="KW-0964">Secreted</keyword>
<keyword evidence="5" id="KW-0732">Signal</keyword>
<dbReference type="InterPro" id="IPR033116">
    <property type="entry name" value="TRYPSIN_SER"/>
</dbReference>
<evidence type="ECO:0000256" key="3">
    <source>
        <dbReference type="ARBA" id="ARBA00022525"/>
    </source>
</evidence>
<evidence type="ECO:0000256" key="9">
    <source>
        <dbReference type="ARBA" id="ARBA00023157"/>
    </source>
</evidence>
<feature type="domain" description="Peptidase S1" evidence="11">
    <location>
        <begin position="43"/>
        <end position="263"/>
    </location>
</feature>
<keyword evidence="6 10" id="KW-0378">Hydrolase</keyword>
<keyword evidence="9" id="KW-1015">Disulfide bond</keyword>
<evidence type="ECO:0000256" key="4">
    <source>
        <dbReference type="ARBA" id="ARBA00022670"/>
    </source>
</evidence>
<dbReference type="InterPro" id="IPR043504">
    <property type="entry name" value="Peptidase_S1_PA_chymotrypsin"/>
</dbReference>